<feature type="transmembrane region" description="Helical" evidence="7">
    <location>
        <begin position="255"/>
        <end position="278"/>
    </location>
</feature>
<dbReference type="Proteomes" id="UP000186096">
    <property type="component" value="Unassembled WGS sequence"/>
</dbReference>
<dbReference type="STRING" id="58117.SAMN05421833_14922"/>
<evidence type="ECO:0000256" key="5">
    <source>
        <dbReference type="ARBA" id="ARBA00023063"/>
    </source>
</evidence>
<keyword evidence="10" id="KW-1185">Reference proteome</keyword>
<evidence type="ECO:0000256" key="2">
    <source>
        <dbReference type="ARBA" id="ARBA00008432"/>
    </source>
</evidence>
<feature type="transmembrane region" description="Helical" evidence="7">
    <location>
        <begin position="329"/>
        <end position="348"/>
    </location>
</feature>
<feature type="transmembrane region" description="Helical" evidence="7">
    <location>
        <begin position="136"/>
        <end position="155"/>
    </location>
</feature>
<name>A0A1N7HGZ7_9ACTN</name>
<feature type="transmembrane region" description="Helical" evidence="7">
    <location>
        <begin position="212"/>
        <end position="234"/>
    </location>
</feature>
<evidence type="ECO:0000259" key="8">
    <source>
        <dbReference type="PROSITE" id="PS50850"/>
    </source>
</evidence>
<keyword evidence="4 7" id="KW-1133">Transmembrane helix</keyword>
<dbReference type="PANTHER" id="PTHR23515">
    <property type="entry name" value="HIGH-AFFINITY NITRATE TRANSPORTER 2.3"/>
    <property type="match status" value="1"/>
</dbReference>
<accession>A0A1N7HGZ7</accession>
<feature type="transmembrane region" description="Helical" evidence="7">
    <location>
        <begin position="175"/>
        <end position="200"/>
    </location>
</feature>
<sequence>MSDTTTAAARRGRGWIDHWNPEDEEFWETTGRRVARRNLILSVFTEHLGFAIWVLWSVVVLSLPAAGLPMSVSESFWLVSAPNLVGAAIRIPYTFAVPRFGGRVWTTISAALLLVPSSLLAFVVPSGWLAAQDHDTRFWVLLACAAVAGVGGGNFSSSMANISFFYPERRKGFALGLNAAGGNLGVAVVQLLVPLVVVAGVPVAASGTRVHLAYAGLVWMPFIVIAGIGAWLFMDSLAEAKADPRSYAAALRHGQTWVVSLLYVGTFGSFIGFSFALPLVIRTTFPEFLAQHPFIRDYLAGLGFVGALVGSVARPLGGRLSDRYGGARVTLAVFAGMVVATVAAAGGVMRHDFGLFFCSYLVVFACSGVGNGSTYRMIPVIFGELGRREAARRGLDAALTAPDYKRRAAAVIGIAGAIGAFGGFLIQQVFRLASTDAASAMKGVTGAAAARVAQEHAGWSLPALWIFVGAYVLLAGLTWWTYLRRGPSRAPSFAYARV</sequence>
<feature type="transmembrane region" description="Helical" evidence="7">
    <location>
        <begin position="408"/>
        <end position="426"/>
    </location>
</feature>
<reference evidence="10" key="1">
    <citation type="submission" date="2017-01" db="EMBL/GenBank/DDBJ databases">
        <authorList>
            <person name="Varghese N."/>
            <person name="Submissions S."/>
        </authorList>
    </citation>
    <scope>NUCLEOTIDE SEQUENCE [LARGE SCALE GENOMIC DNA]</scope>
    <source>
        <strain evidence="10">ATCC 12950</strain>
    </source>
</reference>
<dbReference type="InterPro" id="IPR036259">
    <property type="entry name" value="MFS_trans_sf"/>
</dbReference>
<dbReference type="InterPro" id="IPR011701">
    <property type="entry name" value="MFS"/>
</dbReference>
<evidence type="ECO:0000256" key="4">
    <source>
        <dbReference type="ARBA" id="ARBA00022989"/>
    </source>
</evidence>
<dbReference type="Gene3D" id="1.20.1250.20">
    <property type="entry name" value="MFS general substrate transporter like domains"/>
    <property type="match status" value="1"/>
</dbReference>
<dbReference type="InterPro" id="IPR020846">
    <property type="entry name" value="MFS_dom"/>
</dbReference>
<feature type="transmembrane region" description="Helical" evidence="7">
    <location>
        <begin position="298"/>
        <end position="317"/>
    </location>
</feature>
<comment type="subcellular location">
    <subcellularLocation>
        <location evidence="1">Cell membrane</location>
        <topology evidence="1">Multi-pass membrane protein</topology>
    </subcellularLocation>
</comment>
<dbReference type="SUPFAM" id="SSF103473">
    <property type="entry name" value="MFS general substrate transporter"/>
    <property type="match status" value="1"/>
</dbReference>
<comment type="similarity">
    <text evidence="2">Belongs to the major facilitator superfamily. Nitrate/nitrite porter (TC 2.A.1.8) family.</text>
</comment>
<evidence type="ECO:0000256" key="3">
    <source>
        <dbReference type="ARBA" id="ARBA00022692"/>
    </source>
</evidence>
<dbReference type="OrthoDB" id="9771451at2"/>
<feature type="transmembrane region" description="Helical" evidence="7">
    <location>
        <begin position="75"/>
        <end position="93"/>
    </location>
</feature>
<dbReference type="RefSeq" id="WP_076442973.1">
    <property type="nucleotide sequence ID" value="NZ_FTNI01000049.1"/>
</dbReference>
<proteinExistence type="inferred from homology"/>
<evidence type="ECO:0000313" key="10">
    <source>
        <dbReference type="Proteomes" id="UP000186096"/>
    </source>
</evidence>
<feature type="transmembrane region" description="Helical" evidence="7">
    <location>
        <begin position="105"/>
        <end position="124"/>
    </location>
</feature>
<evidence type="ECO:0000256" key="7">
    <source>
        <dbReference type="SAM" id="Phobius"/>
    </source>
</evidence>
<keyword evidence="3 7" id="KW-0812">Transmembrane</keyword>
<dbReference type="AlphaFoldDB" id="A0A1N7HGZ7"/>
<gene>
    <name evidence="9" type="ORF">SAMN05421833_14922</name>
</gene>
<dbReference type="GO" id="GO:0015112">
    <property type="term" value="F:nitrate transmembrane transporter activity"/>
    <property type="evidence" value="ECO:0007669"/>
    <property type="project" value="InterPro"/>
</dbReference>
<feature type="domain" description="Major facilitator superfamily (MFS) profile" evidence="8">
    <location>
        <begin position="258"/>
        <end position="498"/>
    </location>
</feature>
<feature type="transmembrane region" description="Helical" evidence="7">
    <location>
        <begin position="354"/>
        <end position="378"/>
    </location>
</feature>
<organism evidence="9 10">
    <name type="scientific">Microbispora rosea</name>
    <dbReference type="NCBI Taxonomy" id="58117"/>
    <lineage>
        <taxon>Bacteria</taxon>
        <taxon>Bacillati</taxon>
        <taxon>Actinomycetota</taxon>
        <taxon>Actinomycetes</taxon>
        <taxon>Streptosporangiales</taxon>
        <taxon>Streptosporangiaceae</taxon>
        <taxon>Microbispora</taxon>
    </lineage>
</organism>
<evidence type="ECO:0000313" key="9">
    <source>
        <dbReference type="EMBL" id="SIS24011.1"/>
    </source>
</evidence>
<feature type="transmembrane region" description="Helical" evidence="7">
    <location>
        <begin position="39"/>
        <end position="63"/>
    </location>
</feature>
<dbReference type="InterPro" id="IPR044772">
    <property type="entry name" value="NO3_transporter"/>
</dbReference>
<evidence type="ECO:0000256" key="1">
    <source>
        <dbReference type="ARBA" id="ARBA00004651"/>
    </source>
</evidence>
<keyword evidence="6 7" id="KW-0472">Membrane</keyword>
<dbReference type="PROSITE" id="PS50850">
    <property type="entry name" value="MFS"/>
    <property type="match status" value="1"/>
</dbReference>
<dbReference type="GO" id="GO:0005886">
    <property type="term" value="C:plasma membrane"/>
    <property type="evidence" value="ECO:0007669"/>
    <property type="project" value="UniProtKB-SubCell"/>
</dbReference>
<dbReference type="GO" id="GO:0042128">
    <property type="term" value="P:nitrate assimilation"/>
    <property type="evidence" value="ECO:0007669"/>
    <property type="project" value="UniProtKB-KW"/>
</dbReference>
<protein>
    <submittedName>
        <fullName evidence="9">MFS transporter, NNP family, nitrate/nitrite transporter</fullName>
    </submittedName>
</protein>
<feature type="transmembrane region" description="Helical" evidence="7">
    <location>
        <begin position="463"/>
        <end position="483"/>
    </location>
</feature>
<keyword evidence="5" id="KW-0534">Nitrate assimilation</keyword>
<dbReference type="Pfam" id="PF07690">
    <property type="entry name" value="MFS_1"/>
    <property type="match status" value="1"/>
</dbReference>
<evidence type="ECO:0000256" key="6">
    <source>
        <dbReference type="ARBA" id="ARBA00023136"/>
    </source>
</evidence>
<dbReference type="EMBL" id="FTNI01000049">
    <property type="protein sequence ID" value="SIS24011.1"/>
    <property type="molecule type" value="Genomic_DNA"/>
</dbReference>